<sequence length="515" mass="54416">MVTAAISDCGVPGADIGFPYRSPLVIGVTRLCDAAPLLPYRPPASPEREAGMGQPPGTRAGGAEVRRRRRRRGRGRWAAAGGVVLAAAVLAGCGAEAAGPPTLNFYTPADGATQYAEAAKDCTTAANGRYTIAQQTLPKGADDQRLQLARRLVAGDTAVDIVGIDVTWTAEFAKAGWLEKFPPAVRSQVEQGTLAGPLETGTYQGDLWAAPLNTNTQILWYRKDLAPTPPTTWDEMIQMSEALHQKGLPSYIEVQGAQYEGLTVWFNTLVNSAGSQIVDENGKVLIAEQPGSGDAEEAATIMKRVASSPASDPSLSVAKENDGRLAMEAGTAAFQINYPFVYASINTPPPDGGGGGTFIDEQGKPAATDTGRQVVDEFAWAPYPSVNPGEPAKVTIGGLNLGVSSTSLHKDLAFEAVQCLRNRENQLRNAVDGGVPPTLEALYSDPSFQQEYPAWQAIKESLDNASVRPKTPAYQSISIVISDLLNPPAEIDPAAVPAELADQIVRAQNSEGLVP</sequence>
<gene>
    <name evidence="7" type="ORF">GCM10017577_67470</name>
</gene>
<keyword evidence="4" id="KW-0732">Signal</keyword>
<dbReference type="EMBL" id="BSFQ01000050">
    <property type="protein sequence ID" value="GLL15595.1"/>
    <property type="molecule type" value="Genomic_DNA"/>
</dbReference>
<evidence type="ECO:0000256" key="3">
    <source>
        <dbReference type="ARBA" id="ARBA00022597"/>
    </source>
</evidence>
<evidence type="ECO:0000256" key="5">
    <source>
        <dbReference type="SAM" id="MobiDB-lite"/>
    </source>
</evidence>
<dbReference type="PANTHER" id="PTHR30061">
    <property type="entry name" value="MALTOSE-BINDING PERIPLASMIC PROTEIN"/>
    <property type="match status" value="1"/>
</dbReference>
<name>A0A9W6P0P2_9PSEU</name>
<keyword evidence="6" id="KW-0472">Membrane</keyword>
<dbReference type="Proteomes" id="UP001143463">
    <property type="component" value="Unassembled WGS sequence"/>
</dbReference>
<comment type="caution">
    <text evidence="7">The sequence shown here is derived from an EMBL/GenBank/DDBJ whole genome shotgun (WGS) entry which is preliminary data.</text>
</comment>
<evidence type="ECO:0000256" key="4">
    <source>
        <dbReference type="ARBA" id="ARBA00022729"/>
    </source>
</evidence>
<organism evidence="7 8">
    <name type="scientific">Pseudonocardia halophobica</name>
    <dbReference type="NCBI Taxonomy" id="29401"/>
    <lineage>
        <taxon>Bacteria</taxon>
        <taxon>Bacillati</taxon>
        <taxon>Actinomycetota</taxon>
        <taxon>Actinomycetes</taxon>
        <taxon>Pseudonocardiales</taxon>
        <taxon>Pseudonocardiaceae</taxon>
        <taxon>Pseudonocardia</taxon>
    </lineage>
</organism>
<evidence type="ECO:0000313" key="7">
    <source>
        <dbReference type="EMBL" id="GLL15595.1"/>
    </source>
</evidence>
<dbReference type="Pfam" id="PF01547">
    <property type="entry name" value="SBP_bac_1"/>
    <property type="match status" value="1"/>
</dbReference>
<keyword evidence="3" id="KW-0762">Sugar transport</keyword>
<evidence type="ECO:0000256" key="2">
    <source>
        <dbReference type="ARBA" id="ARBA00022448"/>
    </source>
</evidence>
<evidence type="ECO:0000256" key="1">
    <source>
        <dbReference type="ARBA" id="ARBA00008520"/>
    </source>
</evidence>
<dbReference type="AlphaFoldDB" id="A0A9W6P0P2"/>
<dbReference type="GO" id="GO:0015768">
    <property type="term" value="P:maltose transport"/>
    <property type="evidence" value="ECO:0007669"/>
    <property type="project" value="TreeGrafter"/>
</dbReference>
<dbReference type="InterPro" id="IPR006060">
    <property type="entry name" value="Maltose/Cyclodextrin-bd"/>
</dbReference>
<keyword evidence="2" id="KW-0813">Transport</keyword>
<comment type="similarity">
    <text evidence="1">Belongs to the bacterial solute-binding protein 1 family.</text>
</comment>
<proteinExistence type="inferred from homology"/>
<dbReference type="CDD" id="cd14750">
    <property type="entry name" value="PBP2_TMBP"/>
    <property type="match status" value="1"/>
</dbReference>
<dbReference type="SUPFAM" id="SSF53850">
    <property type="entry name" value="Periplasmic binding protein-like II"/>
    <property type="match status" value="1"/>
</dbReference>
<keyword evidence="6" id="KW-0812">Transmembrane</keyword>
<dbReference type="PANTHER" id="PTHR30061:SF50">
    <property type="entry name" value="MALTOSE_MALTODEXTRIN-BINDING PERIPLASMIC PROTEIN"/>
    <property type="match status" value="1"/>
</dbReference>
<accession>A0A9W6P0P2</accession>
<dbReference type="GO" id="GO:1901982">
    <property type="term" value="F:maltose binding"/>
    <property type="evidence" value="ECO:0007669"/>
    <property type="project" value="TreeGrafter"/>
</dbReference>
<evidence type="ECO:0000256" key="6">
    <source>
        <dbReference type="SAM" id="Phobius"/>
    </source>
</evidence>
<keyword evidence="6" id="KW-1133">Transmembrane helix</keyword>
<evidence type="ECO:0000313" key="8">
    <source>
        <dbReference type="Proteomes" id="UP001143463"/>
    </source>
</evidence>
<reference evidence="7" key="2">
    <citation type="submission" date="2023-01" db="EMBL/GenBank/DDBJ databases">
        <authorList>
            <person name="Sun Q."/>
            <person name="Evtushenko L."/>
        </authorList>
    </citation>
    <scope>NUCLEOTIDE SEQUENCE</scope>
    <source>
        <strain evidence="7">VKM Ac-1069</strain>
    </source>
</reference>
<feature type="transmembrane region" description="Helical" evidence="6">
    <location>
        <begin position="77"/>
        <end position="98"/>
    </location>
</feature>
<dbReference type="GO" id="GO:0055052">
    <property type="term" value="C:ATP-binding cassette (ABC) transporter complex, substrate-binding subunit-containing"/>
    <property type="evidence" value="ECO:0007669"/>
    <property type="project" value="TreeGrafter"/>
</dbReference>
<dbReference type="PRINTS" id="PR00181">
    <property type="entry name" value="MALTOSEBP"/>
</dbReference>
<keyword evidence="8" id="KW-1185">Reference proteome</keyword>
<reference evidence="7" key="1">
    <citation type="journal article" date="2014" name="Int. J. Syst. Evol. Microbiol.">
        <title>Complete genome sequence of Corynebacterium casei LMG S-19264T (=DSM 44701T), isolated from a smear-ripened cheese.</title>
        <authorList>
            <consortium name="US DOE Joint Genome Institute (JGI-PGF)"/>
            <person name="Walter F."/>
            <person name="Albersmeier A."/>
            <person name="Kalinowski J."/>
            <person name="Ruckert C."/>
        </authorList>
    </citation>
    <scope>NUCLEOTIDE SEQUENCE</scope>
    <source>
        <strain evidence="7">VKM Ac-1069</strain>
    </source>
</reference>
<dbReference type="GO" id="GO:0015144">
    <property type="term" value="F:carbohydrate transmembrane transporter activity"/>
    <property type="evidence" value="ECO:0007669"/>
    <property type="project" value="InterPro"/>
</dbReference>
<dbReference type="Gene3D" id="3.40.190.10">
    <property type="entry name" value="Periplasmic binding protein-like II"/>
    <property type="match status" value="2"/>
</dbReference>
<protein>
    <submittedName>
        <fullName evidence="7">ABC transporter substrate-binding protein</fullName>
    </submittedName>
</protein>
<dbReference type="InterPro" id="IPR006059">
    <property type="entry name" value="SBP"/>
</dbReference>
<feature type="region of interest" description="Disordered" evidence="5">
    <location>
        <begin position="43"/>
        <end position="73"/>
    </location>
</feature>
<dbReference type="GO" id="GO:0042956">
    <property type="term" value="P:maltodextrin transmembrane transport"/>
    <property type="evidence" value="ECO:0007669"/>
    <property type="project" value="TreeGrafter"/>
</dbReference>